<feature type="domain" description="Kazal-like" evidence="2">
    <location>
        <begin position="23"/>
        <end position="73"/>
    </location>
</feature>
<protein>
    <submittedName>
        <fullName evidence="4">Serine protease inhibitor dipetalogastin-like</fullName>
    </submittedName>
</protein>
<evidence type="ECO:0000256" key="1">
    <source>
        <dbReference type="SAM" id="SignalP"/>
    </source>
</evidence>
<dbReference type="InterPro" id="IPR002350">
    <property type="entry name" value="Kazal_dom"/>
</dbReference>
<organism evidence="3 4">
    <name type="scientific">Priapulus caudatus</name>
    <name type="common">Priapulid worm</name>
    <dbReference type="NCBI Taxonomy" id="37621"/>
    <lineage>
        <taxon>Eukaryota</taxon>
        <taxon>Metazoa</taxon>
        <taxon>Ecdysozoa</taxon>
        <taxon>Scalidophora</taxon>
        <taxon>Priapulida</taxon>
        <taxon>Priapulimorpha</taxon>
        <taxon>Priapulimorphida</taxon>
        <taxon>Priapulidae</taxon>
        <taxon>Priapulus</taxon>
    </lineage>
</organism>
<keyword evidence="3" id="KW-1185">Reference proteome</keyword>
<gene>
    <name evidence="4" type="primary">LOC106806125</name>
</gene>
<keyword evidence="4" id="KW-0722">Serine protease inhibitor</keyword>
<proteinExistence type="predicted"/>
<feature type="signal peptide" evidence="1">
    <location>
        <begin position="1"/>
        <end position="19"/>
    </location>
</feature>
<keyword evidence="1" id="KW-0732">Signal</keyword>
<dbReference type="Gene3D" id="3.30.60.30">
    <property type="match status" value="1"/>
</dbReference>
<dbReference type="Proteomes" id="UP000695022">
    <property type="component" value="Unplaced"/>
</dbReference>
<dbReference type="GeneID" id="106806125"/>
<dbReference type="SUPFAM" id="SSF100895">
    <property type="entry name" value="Kazal-type serine protease inhibitors"/>
    <property type="match status" value="1"/>
</dbReference>
<keyword evidence="4" id="KW-0646">Protease inhibitor</keyword>
<feature type="chain" id="PRO_5047161270" evidence="1">
    <location>
        <begin position="20"/>
        <end position="85"/>
    </location>
</feature>
<dbReference type="PROSITE" id="PS51465">
    <property type="entry name" value="KAZAL_2"/>
    <property type="match status" value="1"/>
</dbReference>
<accession>A0ABM1DU44</accession>
<dbReference type="Pfam" id="PF00050">
    <property type="entry name" value="Kazal_1"/>
    <property type="match status" value="1"/>
</dbReference>
<dbReference type="CDD" id="cd00104">
    <property type="entry name" value="KAZAL_FS"/>
    <property type="match status" value="1"/>
</dbReference>
<evidence type="ECO:0000313" key="3">
    <source>
        <dbReference type="Proteomes" id="UP000695022"/>
    </source>
</evidence>
<dbReference type="SMART" id="SM00280">
    <property type="entry name" value="KAZAL"/>
    <property type="match status" value="1"/>
</dbReference>
<dbReference type="PROSITE" id="PS00282">
    <property type="entry name" value="KAZAL_1"/>
    <property type="match status" value="1"/>
</dbReference>
<dbReference type="GO" id="GO:0004867">
    <property type="term" value="F:serine-type endopeptidase inhibitor activity"/>
    <property type="evidence" value="ECO:0007669"/>
    <property type="project" value="UniProtKB-KW"/>
</dbReference>
<evidence type="ECO:0000313" key="4">
    <source>
        <dbReference type="RefSeq" id="XP_014663465.1"/>
    </source>
</evidence>
<name>A0ABM1DU44_PRICU</name>
<evidence type="ECO:0000259" key="2">
    <source>
        <dbReference type="PROSITE" id="PS51465"/>
    </source>
</evidence>
<reference evidence="4" key="1">
    <citation type="submission" date="2025-08" db="UniProtKB">
        <authorList>
            <consortium name="RefSeq"/>
        </authorList>
    </citation>
    <scope>IDENTIFICATION</scope>
</reference>
<dbReference type="RefSeq" id="XP_014663465.1">
    <property type="nucleotide sequence ID" value="XM_014807979.1"/>
</dbReference>
<dbReference type="InterPro" id="IPR036058">
    <property type="entry name" value="Kazal_dom_sf"/>
</dbReference>
<sequence>MLTLKLTLFLVTSVVLVAAVERKYPHRECYCTLDINPVCGSDGQTYINPCRLICARRETPELNLGAACTGKCPCDDIDNRGMTLG</sequence>